<dbReference type="Gene3D" id="1.20.1050.10">
    <property type="match status" value="1"/>
</dbReference>
<dbReference type="PROSITE" id="PS50405">
    <property type="entry name" value="GST_CTER"/>
    <property type="match status" value="1"/>
</dbReference>
<gene>
    <name evidence="5" type="primary">URE2_2</name>
    <name evidence="5" type="ORF">FE257_005360</name>
</gene>
<dbReference type="InterPro" id="IPR036282">
    <property type="entry name" value="Glutathione-S-Trfase_C_sf"/>
</dbReference>
<dbReference type="InterPro" id="IPR036249">
    <property type="entry name" value="Thioredoxin-like_sf"/>
</dbReference>
<dbReference type="InterPro" id="IPR004045">
    <property type="entry name" value="Glutathione_S-Trfase_N"/>
</dbReference>
<accession>A0AAD4CQF2</accession>
<dbReference type="PROSITE" id="PS50404">
    <property type="entry name" value="GST_NTER"/>
    <property type="match status" value="1"/>
</dbReference>
<dbReference type="AlphaFoldDB" id="A0AAD4CQF2"/>
<keyword evidence="5" id="KW-0808">Transferase</keyword>
<dbReference type="GO" id="GO:0016740">
    <property type="term" value="F:transferase activity"/>
    <property type="evidence" value="ECO:0007669"/>
    <property type="project" value="UniProtKB-KW"/>
</dbReference>
<dbReference type="SFLD" id="SFLDS00019">
    <property type="entry name" value="Glutathione_Transferase_(cytos"/>
    <property type="match status" value="1"/>
</dbReference>
<feature type="domain" description="GST N-terminal" evidence="3">
    <location>
        <begin position="2"/>
        <end position="83"/>
    </location>
</feature>
<dbReference type="Pfam" id="PF00043">
    <property type="entry name" value="GST_C"/>
    <property type="match status" value="1"/>
</dbReference>
<evidence type="ECO:0000313" key="5">
    <source>
        <dbReference type="EMBL" id="KAF9890790.1"/>
    </source>
</evidence>
<comment type="caution">
    <text evidence="5">The sequence shown here is derived from an EMBL/GenBank/DDBJ whole genome shotgun (WGS) entry which is preliminary data.</text>
</comment>
<dbReference type="Proteomes" id="UP001194746">
    <property type="component" value="Unassembled WGS sequence"/>
</dbReference>
<dbReference type="InterPro" id="IPR004046">
    <property type="entry name" value="GST_C"/>
</dbReference>
<dbReference type="Pfam" id="PF02798">
    <property type="entry name" value="GST_N"/>
    <property type="match status" value="1"/>
</dbReference>
<evidence type="ECO:0000313" key="6">
    <source>
        <dbReference type="Proteomes" id="UP001194746"/>
    </source>
</evidence>
<dbReference type="InterPro" id="IPR040079">
    <property type="entry name" value="Glutathione_S-Trfase"/>
</dbReference>
<name>A0AAD4CQF2_ASPNN</name>
<evidence type="ECO:0000256" key="2">
    <source>
        <dbReference type="RuleBase" id="RU003494"/>
    </source>
</evidence>
<dbReference type="CDD" id="cd03048">
    <property type="entry name" value="GST_N_Ure2p_like"/>
    <property type="match status" value="1"/>
</dbReference>
<dbReference type="PANTHER" id="PTHR44051:SF3">
    <property type="entry name" value="TRANSCRIPTIONAL REGULATOR URE2"/>
    <property type="match status" value="1"/>
</dbReference>
<proteinExistence type="inferred from homology"/>
<dbReference type="EMBL" id="VCAU01000023">
    <property type="protein sequence ID" value="KAF9890790.1"/>
    <property type="molecule type" value="Genomic_DNA"/>
</dbReference>
<dbReference type="SFLD" id="SFLDG00358">
    <property type="entry name" value="Main_(cytGST)"/>
    <property type="match status" value="1"/>
</dbReference>
<dbReference type="PANTHER" id="PTHR44051">
    <property type="entry name" value="GLUTATHIONE S-TRANSFERASE-RELATED"/>
    <property type="match status" value="1"/>
</dbReference>
<dbReference type="SUPFAM" id="SSF47616">
    <property type="entry name" value="GST C-terminal domain-like"/>
    <property type="match status" value="1"/>
</dbReference>
<evidence type="ECO:0000259" key="3">
    <source>
        <dbReference type="PROSITE" id="PS50404"/>
    </source>
</evidence>
<dbReference type="SFLD" id="SFLDG01151">
    <property type="entry name" value="Main.2:_Nu-like"/>
    <property type="match status" value="1"/>
</dbReference>
<evidence type="ECO:0000256" key="1">
    <source>
        <dbReference type="ARBA" id="ARBA00007409"/>
    </source>
</evidence>
<sequence length="225" mass="25938">MLPIVLYSHPYGPNPWKVAIILEELHLPYETRFVNFTDVKKEPFISLNPNGRLPAIEDPNTSLKLFESGAIVEYLLDQYDPDNKLAYAADDHQKYYDTKAWFHLQVSGQGPYYGQAGWFSRLAPEKIPLAIERYGNEIRRVTSVLNNVLKDREWLVGDKCTYADLVFMPWQRWAGRLAANPGTLDEAFPYAASWFERLSERPSVKKVFAYQDAAIEKAEREKTGM</sequence>
<keyword evidence="6" id="KW-1185">Reference proteome</keyword>
<dbReference type="SUPFAM" id="SSF52833">
    <property type="entry name" value="Thioredoxin-like"/>
    <property type="match status" value="1"/>
</dbReference>
<feature type="domain" description="GST C-terminal" evidence="4">
    <location>
        <begin position="91"/>
        <end position="225"/>
    </location>
</feature>
<dbReference type="Gene3D" id="3.40.30.10">
    <property type="entry name" value="Glutaredoxin"/>
    <property type="match status" value="1"/>
</dbReference>
<dbReference type="InterPro" id="IPR010987">
    <property type="entry name" value="Glutathione-S-Trfase_C-like"/>
</dbReference>
<evidence type="ECO:0000259" key="4">
    <source>
        <dbReference type="PROSITE" id="PS50405"/>
    </source>
</evidence>
<organism evidence="5 6">
    <name type="scientific">Aspergillus nanangensis</name>
    <dbReference type="NCBI Taxonomy" id="2582783"/>
    <lineage>
        <taxon>Eukaryota</taxon>
        <taxon>Fungi</taxon>
        <taxon>Dikarya</taxon>
        <taxon>Ascomycota</taxon>
        <taxon>Pezizomycotina</taxon>
        <taxon>Eurotiomycetes</taxon>
        <taxon>Eurotiomycetidae</taxon>
        <taxon>Eurotiales</taxon>
        <taxon>Aspergillaceae</taxon>
        <taxon>Aspergillus</taxon>
        <taxon>Aspergillus subgen. Circumdati</taxon>
    </lineage>
</organism>
<protein>
    <submittedName>
        <fullName evidence="5">Glutathione S- transferase, nitrogen catabolite repression regulator</fullName>
    </submittedName>
</protein>
<reference evidence="5" key="2">
    <citation type="submission" date="2020-02" db="EMBL/GenBank/DDBJ databases">
        <authorList>
            <person name="Gilchrist C.L.M."/>
            <person name="Chooi Y.-H."/>
        </authorList>
    </citation>
    <scope>NUCLEOTIDE SEQUENCE</scope>
    <source>
        <strain evidence="5">MST-FP2251</strain>
    </source>
</reference>
<comment type="similarity">
    <text evidence="1 2">Belongs to the GST superfamily.</text>
</comment>
<reference evidence="5" key="1">
    <citation type="journal article" date="2019" name="Beilstein J. Org. Chem.">
        <title>Nanangenines: drimane sesquiterpenoids as the dominant metabolite cohort of a novel Australian fungus, Aspergillus nanangensis.</title>
        <authorList>
            <person name="Lacey H.J."/>
            <person name="Gilchrist C.L.M."/>
            <person name="Crombie A."/>
            <person name="Kalaitzis J.A."/>
            <person name="Vuong D."/>
            <person name="Rutledge P.J."/>
            <person name="Turner P."/>
            <person name="Pitt J.I."/>
            <person name="Lacey E."/>
            <person name="Chooi Y.H."/>
            <person name="Piggott A.M."/>
        </authorList>
    </citation>
    <scope>NUCLEOTIDE SEQUENCE</scope>
    <source>
        <strain evidence="5">MST-FP2251</strain>
    </source>
</reference>